<dbReference type="Pfam" id="PF01193">
    <property type="entry name" value="RNA_pol_L"/>
    <property type="match status" value="1"/>
</dbReference>
<comment type="catalytic activity">
    <reaction evidence="10 11">
        <text>RNA(n) + a ribonucleoside 5'-triphosphate = RNA(n+1) + diphosphate</text>
        <dbReference type="Rhea" id="RHEA:21248"/>
        <dbReference type="Rhea" id="RHEA-COMP:14527"/>
        <dbReference type="Rhea" id="RHEA-COMP:17342"/>
        <dbReference type="ChEBI" id="CHEBI:33019"/>
        <dbReference type="ChEBI" id="CHEBI:61557"/>
        <dbReference type="ChEBI" id="CHEBI:140395"/>
        <dbReference type="EC" id="2.7.7.6"/>
    </reaction>
</comment>
<dbReference type="NCBIfam" id="NF003513">
    <property type="entry name" value="PRK05182.1-2"/>
    <property type="match status" value="1"/>
</dbReference>
<dbReference type="GO" id="GO:0003899">
    <property type="term" value="F:DNA-directed RNA polymerase activity"/>
    <property type="evidence" value="ECO:0007669"/>
    <property type="project" value="UniProtKB-UniRule"/>
</dbReference>
<keyword evidence="6 11" id="KW-0548">Nucleotidyltransferase</keyword>
<dbReference type="GO" id="GO:0006351">
    <property type="term" value="P:DNA-templated transcription"/>
    <property type="evidence" value="ECO:0007669"/>
    <property type="project" value="UniProtKB-UniRule"/>
</dbReference>
<evidence type="ECO:0000256" key="3">
    <source>
        <dbReference type="ARBA" id="ARBA00015972"/>
    </source>
</evidence>
<dbReference type="GO" id="GO:0000428">
    <property type="term" value="C:DNA-directed RNA polymerase complex"/>
    <property type="evidence" value="ECO:0007669"/>
    <property type="project" value="UniProtKB-KW"/>
</dbReference>
<dbReference type="FunFam" id="2.170.120.12:FF:000001">
    <property type="entry name" value="DNA-directed RNA polymerase subunit alpha"/>
    <property type="match status" value="1"/>
</dbReference>
<dbReference type="InterPro" id="IPR011773">
    <property type="entry name" value="DNA-dir_RpoA"/>
</dbReference>
<reference evidence="13" key="1">
    <citation type="submission" date="2020-10" db="EMBL/GenBank/DDBJ databases">
        <authorList>
            <person name="Gilroy R."/>
        </authorList>
    </citation>
    <scope>NUCLEOTIDE SEQUENCE</scope>
    <source>
        <strain evidence="13">ChiGjej1B1-22543</strain>
    </source>
</reference>
<gene>
    <name evidence="11" type="primary">rpoA</name>
    <name evidence="13" type="ORF">IAC52_02000</name>
</gene>
<dbReference type="EC" id="2.7.7.6" evidence="2 11"/>
<dbReference type="Pfam" id="PF03118">
    <property type="entry name" value="RNA_pol_A_CTD"/>
    <property type="match status" value="1"/>
</dbReference>
<dbReference type="SUPFAM" id="SSF55257">
    <property type="entry name" value="RBP11-like subunits of RNA polymerase"/>
    <property type="match status" value="1"/>
</dbReference>
<name>A0A9D1S2S5_9FIRM</name>
<comment type="similarity">
    <text evidence="1 11">Belongs to the RNA polymerase alpha chain family.</text>
</comment>
<protein>
    <recommendedName>
        <fullName evidence="3 11">DNA-directed RNA polymerase subunit alpha</fullName>
        <shortName evidence="11">RNAP subunit alpha</shortName>
        <ecNumber evidence="2 11">2.7.7.6</ecNumber>
    </recommendedName>
    <alternativeName>
        <fullName evidence="9 11">RNA polymerase subunit alpha</fullName>
    </alternativeName>
    <alternativeName>
        <fullName evidence="8 11">Transcriptase subunit alpha</fullName>
    </alternativeName>
</protein>
<dbReference type="Gene3D" id="3.30.1360.10">
    <property type="entry name" value="RNA polymerase, RBP11-like subunit"/>
    <property type="match status" value="1"/>
</dbReference>
<evidence type="ECO:0000256" key="1">
    <source>
        <dbReference type="ARBA" id="ARBA00007123"/>
    </source>
</evidence>
<dbReference type="GO" id="GO:0005737">
    <property type="term" value="C:cytoplasm"/>
    <property type="evidence" value="ECO:0007669"/>
    <property type="project" value="UniProtKB-ARBA"/>
</dbReference>
<dbReference type="NCBIfam" id="TIGR02027">
    <property type="entry name" value="rpoA"/>
    <property type="match status" value="1"/>
</dbReference>
<evidence type="ECO:0000256" key="11">
    <source>
        <dbReference type="HAMAP-Rule" id="MF_00059"/>
    </source>
</evidence>
<dbReference type="SMART" id="SM00662">
    <property type="entry name" value="RPOLD"/>
    <property type="match status" value="1"/>
</dbReference>
<comment type="domain">
    <text evidence="11">The N-terminal domain is essential for RNAP assembly and basal transcription, whereas the C-terminal domain is involved in interaction with transcriptional regulators and with upstream promoter elements.</text>
</comment>
<evidence type="ECO:0000256" key="4">
    <source>
        <dbReference type="ARBA" id="ARBA00022478"/>
    </source>
</evidence>
<evidence type="ECO:0000313" key="13">
    <source>
        <dbReference type="EMBL" id="HIU45051.1"/>
    </source>
</evidence>
<feature type="domain" description="DNA-directed RNA polymerase RpoA/D/Rpb3-type" evidence="12">
    <location>
        <begin position="35"/>
        <end position="246"/>
    </location>
</feature>
<evidence type="ECO:0000256" key="10">
    <source>
        <dbReference type="ARBA" id="ARBA00048552"/>
    </source>
</evidence>
<evidence type="ECO:0000259" key="12">
    <source>
        <dbReference type="SMART" id="SM00662"/>
    </source>
</evidence>
<dbReference type="InterPro" id="IPR036643">
    <property type="entry name" value="RNApol_insert_sf"/>
</dbReference>
<reference evidence="13" key="2">
    <citation type="journal article" date="2021" name="PeerJ">
        <title>Extensive microbial diversity within the chicken gut microbiome revealed by metagenomics and culture.</title>
        <authorList>
            <person name="Gilroy R."/>
            <person name="Ravi A."/>
            <person name="Getino M."/>
            <person name="Pursley I."/>
            <person name="Horton D.L."/>
            <person name="Alikhan N.F."/>
            <person name="Baker D."/>
            <person name="Gharbi K."/>
            <person name="Hall N."/>
            <person name="Watson M."/>
            <person name="Adriaenssens E.M."/>
            <person name="Foster-Nyarko E."/>
            <person name="Jarju S."/>
            <person name="Secka A."/>
            <person name="Antonio M."/>
            <person name="Oren A."/>
            <person name="Chaudhuri R.R."/>
            <person name="La Ragione R."/>
            <person name="Hildebrand F."/>
            <person name="Pallen M.J."/>
        </authorList>
    </citation>
    <scope>NUCLEOTIDE SEQUENCE</scope>
    <source>
        <strain evidence="13">ChiGjej1B1-22543</strain>
    </source>
</reference>
<dbReference type="NCBIfam" id="NF003519">
    <property type="entry name" value="PRK05182.2-5"/>
    <property type="match status" value="1"/>
</dbReference>
<evidence type="ECO:0000256" key="5">
    <source>
        <dbReference type="ARBA" id="ARBA00022679"/>
    </source>
</evidence>
<proteinExistence type="inferred from homology"/>
<dbReference type="Proteomes" id="UP000824070">
    <property type="component" value="Unassembled WGS sequence"/>
</dbReference>
<organism evidence="13 14">
    <name type="scientific">Candidatus Alloenteromonas pullicola</name>
    <dbReference type="NCBI Taxonomy" id="2840784"/>
    <lineage>
        <taxon>Bacteria</taxon>
        <taxon>Bacillati</taxon>
        <taxon>Bacillota</taxon>
        <taxon>Bacillota incertae sedis</taxon>
        <taxon>Candidatus Alloenteromonas</taxon>
    </lineage>
</organism>
<dbReference type="AlphaFoldDB" id="A0A9D1S2S5"/>
<feature type="region of interest" description="Alpha C-terminal domain (alpha-CTD)" evidence="11">
    <location>
        <begin position="265"/>
        <end position="335"/>
    </location>
</feature>
<evidence type="ECO:0000256" key="7">
    <source>
        <dbReference type="ARBA" id="ARBA00023163"/>
    </source>
</evidence>
<keyword evidence="7 11" id="KW-0804">Transcription</keyword>
<sequence length="335" mass="36889">MANAKQTDSLTPELKLPNPFEPVSISLDGDETDTFARFVVKPLERGFGITVGNALRRVLLSALPGASVVAVQIEGAPHEFTALKGIKPDVTGIILNLKDLVLKIDENTTELKRIEVDAKGPKVLTAGDLPLPAMVEVINPDLEIATINEGAELHMTIFVGNGRGYVTSEQNKNERRIDTVGVIATDSNYSPIEKVAFHVEPTRVLHDSDFDCLTLEVTTNGSVKPHEAVAMAAQLLVAHFSQFVTLEEKVKDFKITKDETKPEENKYQGMLIEELDLSVRSNNCLKRAGISTVMELTQKSEEEMMKVRNLGKKSLKEVKEKLANIGLHFKDYVGE</sequence>
<dbReference type="SUPFAM" id="SSF47789">
    <property type="entry name" value="C-terminal domain of RNA polymerase alpha subunit"/>
    <property type="match status" value="1"/>
</dbReference>
<dbReference type="HAMAP" id="MF_00059">
    <property type="entry name" value="RNApol_bact_RpoA"/>
    <property type="match status" value="1"/>
</dbReference>
<comment type="function">
    <text evidence="11">DNA-dependent RNA polymerase catalyzes the transcription of DNA into RNA using the four ribonucleoside triphosphates as substrates.</text>
</comment>
<dbReference type="GO" id="GO:0046983">
    <property type="term" value="F:protein dimerization activity"/>
    <property type="evidence" value="ECO:0007669"/>
    <property type="project" value="InterPro"/>
</dbReference>
<dbReference type="GO" id="GO:0003677">
    <property type="term" value="F:DNA binding"/>
    <property type="evidence" value="ECO:0007669"/>
    <property type="project" value="UniProtKB-UniRule"/>
</dbReference>
<comment type="caution">
    <text evidence="13">The sequence shown here is derived from an EMBL/GenBank/DDBJ whole genome shotgun (WGS) entry which is preliminary data.</text>
</comment>
<dbReference type="Gene3D" id="2.170.120.12">
    <property type="entry name" value="DNA-directed RNA polymerase, insert domain"/>
    <property type="match status" value="1"/>
</dbReference>
<evidence type="ECO:0000313" key="14">
    <source>
        <dbReference type="Proteomes" id="UP000824070"/>
    </source>
</evidence>
<evidence type="ECO:0000256" key="9">
    <source>
        <dbReference type="ARBA" id="ARBA00033070"/>
    </source>
</evidence>
<dbReference type="CDD" id="cd06928">
    <property type="entry name" value="RNAP_alpha_NTD"/>
    <property type="match status" value="1"/>
</dbReference>
<accession>A0A9D1S2S5</accession>
<dbReference type="InterPro" id="IPR011260">
    <property type="entry name" value="RNAP_asu_C"/>
</dbReference>
<dbReference type="InterPro" id="IPR036603">
    <property type="entry name" value="RBP11-like"/>
</dbReference>
<dbReference type="InterPro" id="IPR011263">
    <property type="entry name" value="DNA-dir_RNA_pol_RpoA/D/Rpb3"/>
</dbReference>
<dbReference type="EMBL" id="DVMV01000014">
    <property type="protein sequence ID" value="HIU45051.1"/>
    <property type="molecule type" value="Genomic_DNA"/>
</dbReference>
<dbReference type="Pfam" id="PF01000">
    <property type="entry name" value="RNA_pol_A_bac"/>
    <property type="match status" value="1"/>
</dbReference>
<evidence type="ECO:0000256" key="8">
    <source>
        <dbReference type="ARBA" id="ARBA00032524"/>
    </source>
</evidence>
<comment type="subunit">
    <text evidence="11">Homodimer. The RNAP catalytic core consists of 2 alpha, 1 beta, 1 beta' and 1 omega subunit. When a sigma factor is associated with the core the holoenzyme is formed, which can initiate transcription.</text>
</comment>
<evidence type="ECO:0000256" key="2">
    <source>
        <dbReference type="ARBA" id="ARBA00012418"/>
    </source>
</evidence>
<evidence type="ECO:0000256" key="6">
    <source>
        <dbReference type="ARBA" id="ARBA00022695"/>
    </source>
</evidence>
<keyword evidence="4 11" id="KW-0240">DNA-directed RNA polymerase</keyword>
<dbReference type="InterPro" id="IPR011262">
    <property type="entry name" value="DNA-dir_RNA_pol_insert"/>
</dbReference>
<feature type="region of interest" description="Alpha N-terminal domain (alpha-NTD)" evidence="11">
    <location>
        <begin position="1"/>
        <end position="247"/>
    </location>
</feature>
<dbReference type="SUPFAM" id="SSF56553">
    <property type="entry name" value="Insert subdomain of RNA polymerase alpha subunit"/>
    <property type="match status" value="1"/>
</dbReference>
<dbReference type="Gene3D" id="1.10.150.20">
    <property type="entry name" value="5' to 3' exonuclease, C-terminal subdomain"/>
    <property type="match status" value="1"/>
</dbReference>
<keyword evidence="5 11" id="KW-0808">Transferase</keyword>